<dbReference type="EMBL" id="AMCI01001250">
    <property type="protein sequence ID" value="EJX06136.1"/>
    <property type="molecule type" value="Genomic_DNA"/>
</dbReference>
<organism evidence="1">
    <name type="scientific">gut metagenome</name>
    <dbReference type="NCBI Taxonomy" id="749906"/>
    <lineage>
        <taxon>unclassified sequences</taxon>
        <taxon>metagenomes</taxon>
        <taxon>organismal metagenomes</taxon>
    </lineage>
</organism>
<dbReference type="AlphaFoldDB" id="J9D0Q3"/>
<name>J9D0Q3_9ZZZZ</name>
<protein>
    <submittedName>
        <fullName evidence="1">Uncharacterized protein</fullName>
    </submittedName>
</protein>
<gene>
    <name evidence="1" type="ORF">EVA_05762</name>
</gene>
<comment type="caution">
    <text evidence="1">The sequence shown here is derived from an EMBL/GenBank/DDBJ whole genome shotgun (WGS) entry which is preliminary data.</text>
</comment>
<proteinExistence type="predicted"/>
<sequence>MSGIGKKTYLFQAELLKETKKGGMGGNTCNDQILVGVPMQATFGCRQLLGNREKMFFFGFCGKAESQGHSQQERAR</sequence>
<accession>J9D0Q3</accession>
<reference evidence="1" key="1">
    <citation type="journal article" date="2012" name="PLoS ONE">
        <title>Gene sets for utilization of primary and secondary nutrition supplies in the distal gut of endangered iberian lynx.</title>
        <authorList>
            <person name="Alcaide M."/>
            <person name="Messina E."/>
            <person name="Richter M."/>
            <person name="Bargiela R."/>
            <person name="Peplies J."/>
            <person name="Huws S.A."/>
            <person name="Newbold C.J."/>
            <person name="Golyshin P.N."/>
            <person name="Simon M.A."/>
            <person name="Lopez G."/>
            <person name="Yakimov M.M."/>
            <person name="Ferrer M."/>
        </authorList>
    </citation>
    <scope>NUCLEOTIDE SEQUENCE</scope>
</reference>
<evidence type="ECO:0000313" key="1">
    <source>
        <dbReference type="EMBL" id="EJX06136.1"/>
    </source>
</evidence>